<reference evidence="2 3" key="1">
    <citation type="journal article" date="2019" name="Int. J. Syst. Evol. Microbiol.">
        <title>The Global Catalogue of Microorganisms (GCM) 10K type strain sequencing project: providing services to taxonomists for standard genome sequencing and annotation.</title>
        <authorList>
            <consortium name="The Broad Institute Genomics Platform"/>
            <consortium name="The Broad Institute Genome Sequencing Center for Infectious Disease"/>
            <person name="Wu L."/>
            <person name="Ma J."/>
        </authorList>
    </citation>
    <scope>NUCLEOTIDE SEQUENCE [LARGE SCALE GENOMIC DNA]</scope>
    <source>
        <strain evidence="2 3">CGMCC 1.12859</strain>
    </source>
</reference>
<protein>
    <recommendedName>
        <fullName evidence="4">PRC-barrel domain-containing protein</fullName>
    </recommendedName>
</protein>
<evidence type="ECO:0000313" key="2">
    <source>
        <dbReference type="EMBL" id="MFD1568553.1"/>
    </source>
</evidence>
<proteinExistence type="predicted"/>
<organism evidence="2 3">
    <name type="scientific">Halolamina litorea</name>
    <dbReference type="NCBI Taxonomy" id="1515593"/>
    <lineage>
        <taxon>Archaea</taxon>
        <taxon>Methanobacteriati</taxon>
        <taxon>Methanobacteriota</taxon>
        <taxon>Stenosarchaea group</taxon>
        <taxon>Halobacteria</taxon>
        <taxon>Halobacteriales</taxon>
        <taxon>Haloferacaceae</taxon>
    </lineage>
</organism>
<keyword evidence="3" id="KW-1185">Reference proteome</keyword>
<name>A0ABD6BV32_9EURY</name>
<feature type="region of interest" description="Disordered" evidence="1">
    <location>
        <begin position="1"/>
        <end position="30"/>
    </location>
</feature>
<dbReference type="AlphaFoldDB" id="A0ABD6BV32"/>
<evidence type="ECO:0000313" key="3">
    <source>
        <dbReference type="Proteomes" id="UP001597139"/>
    </source>
</evidence>
<evidence type="ECO:0000256" key="1">
    <source>
        <dbReference type="SAM" id="MobiDB-lite"/>
    </source>
</evidence>
<accession>A0ABD6BV32</accession>
<dbReference type="Proteomes" id="UP001597139">
    <property type="component" value="Unassembled WGS sequence"/>
</dbReference>
<dbReference type="RefSeq" id="WP_267648051.1">
    <property type="nucleotide sequence ID" value="NZ_JANHGR010000003.1"/>
</dbReference>
<gene>
    <name evidence="2" type="ORF">ACFSAU_13745</name>
</gene>
<dbReference type="EMBL" id="JBHUCZ010000012">
    <property type="protein sequence ID" value="MFD1568553.1"/>
    <property type="molecule type" value="Genomic_DNA"/>
</dbReference>
<sequence>MSSSGTPRVDGGGRGGDSAAPALTRADEGKRVVTTDGEVVGHIDRTEADGVFVRPRAELIAGYGSLLNSCWERMGSFRLDESAVTAVEEDAVRIQAGAPGNVLGQQSR</sequence>
<comment type="caution">
    <text evidence="2">The sequence shown here is derived from an EMBL/GenBank/DDBJ whole genome shotgun (WGS) entry which is preliminary data.</text>
</comment>
<evidence type="ECO:0008006" key="4">
    <source>
        <dbReference type="Google" id="ProtNLM"/>
    </source>
</evidence>